<name>A0A7Y9QWJ6_9BURK</name>
<evidence type="ECO:0000313" key="9">
    <source>
        <dbReference type="Proteomes" id="UP000518288"/>
    </source>
</evidence>
<feature type="chain" id="PRO_5030799492" evidence="6">
    <location>
        <begin position="23"/>
        <end position="897"/>
    </location>
</feature>
<protein>
    <submittedName>
        <fullName evidence="8">Serine protease</fullName>
        <ecNumber evidence="8">3.4.21.-</ecNumber>
    </submittedName>
</protein>
<dbReference type="Pfam" id="PF00082">
    <property type="entry name" value="Peptidase_S8"/>
    <property type="match status" value="1"/>
</dbReference>
<dbReference type="GO" id="GO:0004252">
    <property type="term" value="F:serine-type endopeptidase activity"/>
    <property type="evidence" value="ECO:0007669"/>
    <property type="project" value="UniProtKB-UniRule"/>
</dbReference>
<comment type="caution">
    <text evidence="8">The sequence shown here is derived from an EMBL/GenBank/DDBJ whole genome shotgun (WGS) entry which is preliminary data.</text>
</comment>
<organism evidence="8 9">
    <name type="scientific">Sphaerotilus montanus</name>
    <dbReference type="NCBI Taxonomy" id="522889"/>
    <lineage>
        <taxon>Bacteria</taxon>
        <taxon>Pseudomonadati</taxon>
        <taxon>Pseudomonadota</taxon>
        <taxon>Betaproteobacteria</taxon>
        <taxon>Burkholderiales</taxon>
        <taxon>Sphaerotilaceae</taxon>
        <taxon>Sphaerotilus</taxon>
    </lineage>
</organism>
<dbReference type="InterPro" id="IPR022398">
    <property type="entry name" value="Peptidase_S8_His-AS"/>
</dbReference>
<evidence type="ECO:0000256" key="2">
    <source>
        <dbReference type="ARBA" id="ARBA00022670"/>
    </source>
</evidence>
<dbReference type="InterPro" id="IPR050131">
    <property type="entry name" value="Peptidase_S8_subtilisin-like"/>
</dbReference>
<feature type="active site" description="Charge relay system" evidence="5">
    <location>
        <position position="374"/>
    </location>
</feature>
<dbReference type="EMBL" id="JACCFH010000001">
    <property type="protein sequence ID" value="NYG31359.1"/>
    <property type="molecule type" value="Genomic_DNA"/>
</dbReference>
<comment type="similarity">
    <text evidence="1 5">Belongs to the peptidase S8 family.</text>
</comment>
<dbReference type="PRINTS" id="PR00723">
    <property type="entry name" value="SUBTILISIN"/>
</dbReference>
<dbReference type="InterPro" id="IPR000209">
    <property type="entry name" value="Peptidase_S8/S53_dom"/>
</dbReference>
<dbReference type="PROSITE" id="PS00137">
    <property type="entry name" value="SUBTILASE_HIS"/>
    <property type="match status" value="1"/>
</dbReference>
<accession>A0A7Y9QWJ6</accession>
<dbReference type="PANTHER" id="PTHR43806:SF11">
    <property type="entry name" value="CEREVISIN-RELATED"/>
    <property type="match status" value="1"/>
</dbReference>
<sequence length="897" mass="91133">MGIRGVARRAATGLVAACAALAGCGGGGSAGDTGAAAELAGPGYRLSGTLSVPAGAAVDSDLNDVNQLGRTRNNDLATAQALGAPVLLVGSVNRPGTGPAGSNQADGDPTDAHVLDLQPGDLVELEFATGTATESADLDLYVASADGSLTGASDRSDTAYECVRITQTGRYYLRVEAFRRAAGYTLRAGPAATPTTGCTATTARTVFDPGELIAQIRSSNAATATVSAQALAQRAGVTPVAGASARGPQLLRLPDQAASRRSGLAVLAGDRVSEATRARILSEGTSADPLRDSIEARLETLRYAKALQATGAYDYVQPNVLLQPSATIGPFPPNDLHYGEQRRDHELITLPAAIQRIQALPMQPAQRPVIAVIDTGVMLDHPDLQPQLASPGRTFLTERLPGDRNLASGDDQRLAADHAVSHGTHVAGTAAAATYNGIGVAGVAPMARLLPLNVFGRQASAKTIDLLQAMLYAAGLDNSAGVLPARRADVINVSMGSPGACGVAFQDTVNRVRAAGTLVVAAAGSLADNPGGQPAEVQQPANCAGVIAVGAIDSDRQRSRYANSGAALTVAAPGGDLGTAGVASGLSEGIFSTLVNYSGDGLRIPGVGPLQGSSMAAPQVSGVLALMRYLNPDLSVDEIDTLFATGRLTDDLGATGHDSLFGHGLINALKAVDAALESATGTSSVANGAATLGLRPARLDLGSLRSAATIDLVVLSGKRSSVTATVTAVRSSHPALALHTGTADPSISLHRQVLDVDRRLLPADGSFSATVTLTLSTGAELTLPVTLDRPAGSASSGPGFGPVYVTLSDPDTGRVLHTVLVHASQGRYAWQFSGYRRSKVVVRAGADPNNDGVLCGPGKPCGTWVSGNLAPSHERAATLSVDQSGLDLSLSPVPWGP</sequence>
<evidence type="ECO:0000259" key="7">
    <source>
        <dbReference type="Pfam" id="PF00082"/>
    </source>
</evidence>
<dbReference type="Gene3D" id="3.40.50.200">
    <property type="entry name" value="Peptidase S8/S53 domain"/>
    <property type="match status" value="1"/>
</dbReference>
<keyword evidence="9" id="KW-1185">Reference proteome</keyword>
<feature type="signal peptide" evidence="6">
    <location>
        <begin position="1"/>
        <end position="22"/>
    </location>
</feature>
<dbReference type="InterPro" id="IPR015500">
    <property type="entry name" value="Peptidase_S8_subtilisin-rel"/>
</dbReference>
<evidence type="ECO:0000256" key="5">
    <source>
        <dbReference type="PROSITE-ProRule" id="PRU01240"/>
    </source>
</evidence>
<dbReference type="RefSeq" id="WP_179632357.1">
    <property type="nucleotide sequence ID" value="NZ_JACCFH010000001.1"/>
</dbReference>
<dbReference type="PROSITE" id="PS51257">
    <property type="entry name" value="PROKAR_LIPOPROTEIN"/>
    <property type="match status" value="1"/>
</dbReference>
<keyword evidence="3 5" id="KW-0378">Hydrolase</keyword>
<evidence type="ECO:0000256" key="3">
    <source>
        <dbReference type="ARBA" id="ARBA00022801"/>
    </source>
</evidence>
<dbReference type="PANTHER" id="PTHR43806">
    <property type="entry name" value="PEPTIDASE S8"/>
    <property type="match status" value="1"/>
</dbReference>
<keyword evidence="6" id="KW-0732">Signal</keyword>
<evidence type="ECO:0000256" key="4">
    <source>
        <dbReference type="ARBA" id="ARBA00022825"/>
    </source>
</evidence>
<keyword evidence="4 5" id="KW-0720">Serine protease</keyword>
<dbReference type="GO" id="GO:0006508">
    <property type="term" value="P:proteolysis"/>
    <property type="evidence" value="ECO:0007669"/>
    <property type="project" value="UniProtKB-KW"/>
</dbReference>
<evidence type="ECO:0000313" key="8">
    <source>
        <dbReference type="EMBL" id="NYG31359.1"/>
    </source>
</evidence>
<dbReference type="Proteomes" id="UP000518288">
    <property type="component" value="Unassembled WGS sequence"/>
</dbReference>
<feature type="domain" description="Peptidase S8/S53" evidence="7">
    <location>
        <begin position="368"/>
        <end position="664"/>
    </location>
</feature>
<reference evidence="8 9" key="1">
    <citation type="submission" date="2020-07" db="EMBL/GenBank/DDBJ databases">
        <title>Genomic Encyclopedia of Archaeal and Bacterial Type Strains, Phase II (KMG-II): from individual species to whole genera.</title>
        <authorList>
            <person name="Goeker M."/>
        </authorList>
    </citation>
    <scope>NUCLEOTIDE SEQUENCE [LARGE SCALE GENOMIC DNA]</scope>
    <source>
        <strain evidence="8 9">DSM 21226</strain>
    </source>
</reference>
<dbReference type="Gene3D" id="2.60.120.380">
    <property type="match status" value="1"/>
</dbReference>
<dbReference type="InterPro" id="IPR036852">
    <property type="entry name" value="Peptidase_S8/S53_dom_sf"/>
</dbReference>
<dbReference type="SUPFAM" id="SSF52743">
    <property type="entry name" value="Subtilisin-like"/>
    <property type="match status" value="1"/>
</dbReference>
<proteinExistence type="inferred from homology"/>
<dbReference type="InterPro" id="IPR023827">
    <property type="entry name" value="Peptidase_S8_Asp-AS"/>
</dbReference>
<dbReference type="AlphaFoldDB" id="A0A7Y9QWJ6"/>
<dbReference type="PROSITE" id="PS00136">
    <property type="entry name" value="SUBTILASE_ASP"/>
    <property type="match status" value="1"/>
</dbReference>
<dbReference type="PROSITE" id="PS51892">
    <property type="entry name" value="SUBTILASE"/>
    <property type="match status" value="1"/>
</dbReference>
<gene>
    <name evidence="8" type="ORF">BDD16_000345</name>
</gene>
<dbReference type="EC" id="3.4.21.-" evidence="8"/>
<feature type="active site" description="Charge relay system" evidence="5">
    <location>
        <position position="422"/>
    </location>
</feature>
<evidence type="ECO:0000256" key="6">
    <source>
        <dbReference type="SAM" id="SignalP"/>
    </source>
</evidence>
<evidence type="ECO:0000256" key="1">
    <source>
        <dbReference type="ARBA" id="ARBA00011073"/>
    </source>
</evidence>
<keyword evidence="2 5" id="KW-0645">Protease</keyword>
<feature type="active site" description="Charge relay system" evidence="5">
    <location>
        <position position="614"/>
    </location>
</feature>